<accession>A0A4S2MPT5</accession>
<protein>
    <recommendedName>
        <fullName evidence="4">Tyrosine specific protein phosphatases domain-containing protein</fullName>
    </recommendedName>
</protein>
<dbReference type="InterPro" id="IPR026893">
    <property type="entry name" value="Tyr/Ser_Pase_IphP-type"/>
</dbReference>
<dbReference type="GO" id="GO:0004721">
    <property type="term" value="F:phosphoprotein phosphatase activity"/>
    <property type="evidence" value="ECO:0007669"/>
    <property type="project" value="InterPro"/>
</dbReference>
<evidence type="ECO:0008006" key="4">
    <source>
        <dbReference type="Google" id="ProtNLM"/>
    </source>
</evidence>
<name>A0A4S2MPT5_9PEZI</name>
<dbReference type="SUPFAM" id="SSF52799">
    <property type="entry name" value="(Phosphotyrosine protein) phosphatases II"/>
    <property type="match status" value="1"/>
</dbReference>
<gene>
    <name evidence="2" type="ORF">EX30DRAFT_397312</name>
</gene>
<keyword evidence="1" id="KW-0472">Membrane</keyword>
<dbReference type="PANTHER" id="PTHR31126:SF10">
    <property type="entry name" value="PROTEIN PHOSPHATASE, PUTATIVE (AFU_ORTHOLOGUE AFUA_6G06650)-RELATED"/>
    <property type="match status" value="1"/>
</dbReference>
<proteinExistence type="predicted"/>
<dbReference type="PANTHER" id="PTHR31126">
    <property type="entry name" value="TYROSINE-PROTEIN PHOSPHATASE"/>
    <property type="match status" value="1"/>
</dbReference>
<evidence type="ECO:0000256" key="1">
    <source>
        <dbReference type="SAM" id="Phobius"/>
    </source>
</evidence>
<organism evidence="2 3">
    <name type="scientific">Ascodesmis nigricans</name>
    <dbReference type="NCBI Taxonomy" id="341454"/>
    <lineage>
        <taxon>Eukaryota</taxon>
        <taxon>Fungi</taxon>
        <taxon>Dikarya</taxon>
        <taxon>Ascomycota</taxon>
        <taxon>Pezizomycotina</taxon>
        <taxon>Pezizomycetes</taxon>
        <taxon>Pezizales</taxon>
        <taxon>Ascodesmidaceae</taxon>
        <taxon>Ascodesmis</taxon>
    </lineage>
</organism>
<keyword evidence="1" id="KW-0812">Transmembrane</keyword>
<dbReference type="STRING" id="341454.A0A4S2MPT5"/>
<evidence type="ECO:0000313" key="2">
    <source>
        <dbReference type="EMBL" id="TGZ79163.1"/>
    </source>
</evidence>
<dbReference type="InParanoid" id="A0A4S2MPT5"/>
<dbReference type="EMBL" id="ML220134">
    <property type="protein sequence ID" value="TGZ79163.1"/>
    <property type="molecule type" value="Genomic_DNA"/>
</dbReference>
<dbReference type="Proteomes" id="UP000298138">
    <property type="component" value="Unassembled WGS sequence"/>
</dbReference>
<evidence type="ECO:0000313" key="3">
    <source>
        <dbReference type="Proteomes" id="UP000298138"/>
    </source>
</evidence>
<dbReference type="OrthoDB" id="9988524at2759"/>
<keyword evidence="1" id="KW-1133">Transmembrane helix</keyword>
<sequence length="295" mass="33474">MSETSMQLPVNFRDVAIITNQHSHRIRLRCHHLYRSSRLLHTTFSSLPPLTTNLDLRTRTELLLFPPPPSTPFTHTPTNLLTPRYQLYLISHLPFPYILLLVVYLLFLPRAYATRLISTHVLTPLGLTKITTLTLSLAAKPLVGVLRLLASGESYPVCVSCTVGKDRTGLVVMMVMMILGVEEEVVVKEYVESEGEIMAERGEAVRREMMGVGGGLGEEWAWAREETVRGVVEELRRGWGGVEGWCEWAGFGVEERRRLRSVLVEREYVDGVWEEVEELREEVEMGVGEVAEKEE</sequence>
<dbReference type="InterPro" id="IPR029021">
    <property type="entry name" value="Prot-tyrosine_phosphatase-like"/>
</dbReference>
<feature type="transmembrane region" description="Helical" evidence="1">
    <location>
        <begin position="85"/>
        <end position="107"/>
    </location>
</feature>
<keyword evidence="3" id="KW-1185">Reference proteome</keyword>
<reference evidence="2 3" key="1">
    <citation type="submission" date="2019-04" db="EMBL/GenBank/DDBJ databases">
        <title>Comparative genomics and transcriptomics to analyze fruiting body development in filamentous ascomycetes.</title>
        <authorList>
            <consortium name="DOE Joint Genome Institute"/>
            <person name="Lutkenhaus R."/>
            <person name="Traeger S."/>
            <person name="Breuer J."/>
            <person name="Kuo A."/>
            <person name="Lipzen A."/>
            <person name="Pangilinan J."/>
            <person name="Dilworth D."/>
            <person name="Sandor L."/>
            <person name="Poggeler S."/>
            <person name="Barry K."/>
            <person name="Grigoriev I.V."/>
            <person name="Nowrousian M."/>
        </authorList>
    </citation>
    <scope>NUCLEOTIDE SEQUENCE [LARGE SCALE GENOMIC DNA]</scope>
    <source>
        <strain evidence="2 3">CBS 389.68</strain>
    </source>
</reference>
<dbReference type="Gene3D" id="3.90.190.10">
    <property type="entry name" value="Protein tyrosine phosphatase superfamily"/>
    <property type="match status" value="1"/>
</dbReference>
<dbReference type="Pfam" id="PF13350">
    <property type="entry name" value="Y_phosphatase3"/>
    <property type="match status" value="1"/>
</dbReference>
<dbReference type="AlphaFoldDB" id="A0A4S2MPT5"/>